<dbReference type="Proteomes" id="UP000195729">
    <property type="component" value="Chromosome"/>
</dbReference>
<sequence>MKEIYKKQVQLLLDVLPEVAKEDCFAMHGGTAINLFYHDMPRLSVDIDLTYVPVADRNSSLEGINQALLRVKGNIQNVRSGIQIEHRADVCKLQVTEQGVLIKIEVNTVGRGLIANAVKMPLCNTAQEIFDAFCAMPVVSRSQLYGGKLCAALDRQHPRDLFDVKLMLQETGFTDDIRHGLIYGLASSTRPVHEMLDPHLLDQRSAYENQFQGMSDIPFSYEDYEQTRKQLVSMIRESLTTEDKAFLLSFSRAEPDWSLYEFRHFPSVKWKLHNLEKLRTEKPLKWQEQLDKAEALLSQ</sequence>
<dbReference type="Proteomes" id="UP000195814">
    <property type="component" value="Chromosome"/>
</dbReference>
<dbReference type="GO" id="GO:0016740">
    <property type="term" value="F:transferase activity"/>
    <property type="evidence" value="ECO:0007669"/>
    <property type="project" value="UniProtKB-KW"/>
</dbReference>
<dbReference type="EMBL" id="CP015581">
    <property type="protein sequence ID" value="ARU98066.1"/>
    <property type="molecule type" value="Genomic_DNA"/>
</dbReference>
<dbReference type="EMBL" id="CP015579">
    <property type="protein sequence ID" value="ARU94028.1"/>
    <property type="molecule type" value="Genomic_DNA"/>
</dbReference>
<evidence type="ECO:0000313" key="4">
    <source>
        <dbReference type="Proteomes" id="UP000195814"/>
    </source>
</evidence>
<organism evidence="1 4">
    <name type="scientific">Tatumella citrea</name>
    <name type="common">Pantoea citrea</name>
    <dbReference type="NCBI Taxonomy" id="53336"/>
    <lineage>
        <taxon>Bacteria</taxon>
        <taxon>Pseudomonadati</taxon>
        <taxon>Pseudomonadota</taxon>
        <taxon>Gammaproteobacteria</taxon>
        <taxon>Enterobacterales</taxon>
        <taxon>Erwiniaceae</taxon>
        <taxon>Tatumella</taxon>
    </lineage>
</organism>
<accession>A0A1Y0L8R6</accession>
<dbReference type="Gene3D" id="3.10.450.620">
    <property type="entry name" value="JHP933, nucleotidyltransferase-like core domain"/>
    <property type="match status" value="1"/>
</dbReference>
<evidence type="ECO:0000313" key="1">
    <source>
        <dbReference type="EMBL" id="ARU94028.1"/>
    </source>
</evidence>
<reference evidence="3 4" key="1">
    <citation type="submission" date="2016-05" db="EMBL/GenBank/DDBJ databases">
        <title>Complete genome sequence of two 2,5-diketo-D-glunonic acid producing strain Tatumella citrea.</title>
        <authorList>
            <person name="Duan C."/>
            <person name="Yang J."/>
            <person name="Yang S."/>
        </authorList>
    </citation>
    <scope>NUCLEOTIDE SEQUENCE [LARGE SCALE GENOMIC DNA]</scope>
    <source>
        <strain evidence="2 3">ATCC 39140</strain>
        <strain evidence="1 4">DSM 13699</strain>
    </source>
</reference>
<name>A0A1Y0L8R6_TATCI</name>
<dbReference type="InterPro" id="IPR014942">
    <property type="entry name" value="AbiEii"/>
</dbReference>
<dbReference type="AlphaFoldDB" id="A0A1Y0L8R6"/>
<dbReference type="OrthoDB" id="1550603at2"/>
<gene>
    <name evidence="1" type="ORF">A7K98_09725</name>
    <name evidence="2" type="ORF">A7K99_09725</name>
</gene>
<keyword evidence="1" id="KW-0808">Transferase</keyword>
<keyword evidence="3" id="KW-1185">Reference proteome</keyword>
<dbReference type="Pfam" id="PF08843">
    <property type="entry name" value="AbiEii"/>
    <property type="match status" value="1"/>
</dbReference>
<protein>
    <submittedName>
        <fullName evidence="1">Nucleotidyltransferase</fullName>
    </submittedName>
</protein>
<proteinExistence type="predicted"/>
<dbReference type="KEGG" id="tci:A7K98_09725"/>
<dbReference type="RefSeq" id="WP_087488391.1">
    <property type="nucleotide sequence ID" value="NZ_CP015579.1"/>
</dbReference>
<evidence type="ECO:0000313" key="3">
    <source>
        <dbReference type="Proteomes" id="UP000195729"/>
    </source>
</evidence>
<evidence type="ECO:0000313" key="2">
    <source>
        <dbReference type="EMBL" id="ARU98066.1"/>
    </source>
</evidence>